<dbReference type="EMBL" id="CP028774">
    <property type="protein sequence ID" value="AWU75733.1"/>
    <property type="molecule type" value="Genomic_DNA"/>
</dbReference>
<feature type="region of interest" description="Disordered" evidence="1">
    <location>
        <begin position="597"/>
        <end position="624"/>
    </location>
</feature>
<feature type="compositionally biased region" description="Basic and acidic residues" evidence="1">
    <location>
        <begin position="165"/>
        <end position="179"/>
    </location>
</feature>
<organism evidence="2 3">
    <name type="scientific">Pichia kudriavzevii</name>
    <name type="common">Yeast</name>
    <name type="synonym">Issatchenkia orientalis</name>
    <dbReference type="NCBI Taxonomy" id="4909"/>
    <lineage>
        <taxon>Eukaryota</taxon>
        <taxon>Fungi</taxon>
        <taxon>Dikarya</taxon>
        <taxon>Ascomycota</taxon>
        <taxon>Saccharomycotina</taxon>
        <taxon>Pichiomycetes</taxon>
        <taxon>Pichiales</taxon>
        <taxon>Pichiaceae</taxon>
        <taxon>Pichia</taxon>
    </lineage>
</organism>
<feature type="compositionally biased region" description="Basic and acidic residues" evidence="1">
    <location>
        <begin position="77"/>
        <end position="90"/>
    </location>
</feature>
<proteinExistence type="predicted"/>
<feature type="compositionally biased region" description="Low complexity" evidence="1">
    <location>
        <begin position="329"/>
        <end position="345"/>
    </location>
</feature>
<feature type="compositionally biased region" description="Low complexity" evidence="1">
    <location>
        <begin position="905"/>
        <end position="924"/>
    </location>
</feature>
<feature type="region of interest" description="Disordered" evidence="1">
    <location>
        <begin position="266"/>
        <end position="313"/>
    </location>
</feature>
<dbReference type="Proteomes" id="UP000249293">
    <property type="component" value="Chromosome 2"/>
</dbReference>
<accession>A0A2U9R381</accession>
<evidence type="ECO:0000313" key="2">
    <source>
        <dbReference type="EMBL" id="AWU75733.1"/>
    </source>
</evidence>
<feature type="compositionally biased region" description="Basic and acidic residues" evidence="1">
    <location>
        <begin position="876"/>
        <end position="886"/>
    </location>
</feature>
<keyword evidence="3" id="KW-1185">Reference proteome</keyword>
<feature type="region of interest" description="Disordered" evidence="1">
    <location>
        <begin position="13"/>
        <end position="179"/>
    </location>
</feature>
<protein>
    <submittedName>
        <fullName evidence="2">Uncharacterized protein</fullName>
    </submittedName>
</protein>
<feature type="compositionally biased region" description="Basic and acidic residues" evidence="1">
    <location>
        <begin position="1122"/>
        <end position="1133"/>
    </location>
</feature>
<feature type="region of interest" description="Disordered" evidence="1">
    <location>
        <begin position="329"/>
        <end position="350"/>
    </location>
</feature>
<feature type="compositionally biased region" description="Basic and acidic residues" evidence="1">
    <location>
        <begin position="34"/>
        <end position="50"/>
    </location>
</feature>
<feature type="region of interest" description="Disordered" evidence="1">
    <location>
        <begin position="832"/>
        <end position="1039"/>
    </location>
</feature>
<dbReference type="GeneID" id="40383498"/>
<feature type="region of interest" description="Disordered" evidence="1">
    <location>
        <begin position="1122"/>
        <end position="1166"/>
    </location>
</feature>
<dbReference type="KEGG" id="pkz:C5L36_0B09740"/>
<feature type="compositionally biased region" description="Acidic residues" evidence="1">
    <location>
        <begin position="943"/>
        <end position="953"/>
    </location>
</feature>
<feature type="compositionally biased region" description="Polar residues" evidence="1">
    <location>
        <begin position="266"/>
        <end position="308"/>
    </location>
</feature>
<dbReference type="AlphaFoldDB" id="A0A2U9R381"/>
<gene>
    <name evidence="2" type="ORF">C5L36_0B09740</name>
</gene>
<dbReference type="RefSeq" id="XP_029321210.1">
    <property type="nucleotide sequence ID" value="XM_029465351.1"/>
</dbReference>
<sequence length="1260" mass="142115">MVSKFKPARATSIALPLFDTMNHRDSDSDSSSEAEFHDSKEMLSQEHSVKPDLIINEGAELAERPKQRIFQPATRGGESKDSNRFKKDDVLMNALKAGNRPSHVLRSSSKRLQKDEKESVNAARNMASSDQVRRTESFSKTSKQQDNDNKQLQDIPKMEGNTPKFFDHEQYPEKHRIREDTPDKAQHYKDLDKFFGGDIRLMTQDSKTLPVENALKKVISKEHYSSIVEDSTRSTLANNEAVSEAHDEQYKSQSFIFSRGFLESQTQGLQSSDTHTEDSNQQLMGTKSKQSCQQIQMSSPPEFNLQHTQDQEAVSKNKLPFELRTQESLMSDSTISTPSSTQQSQNAAISPTIQRTTTNTLLDTTKTLKISQTRKVSTLPIKDSIEKSNSTDFHSEFSVPRRVRLLSSNTMRPNDYESLLKDKLDKETQHNGSVSAEPFSTFDLKKVKARKRSDKIKLKKIRSNIFESDGKSDEDSEDFSDSNSANTSFTYIPAKSHLQTISSGKIAKVTGNKVFVNEELKLNSGSLHINPGGLFDEDDKKYAKPPTDEKEKLLSMQIKKPIIRQESENKTLPRIKISRKKDSKFIKKPIQFAHSKQTLSSTIDSEHKSTNTKSSLEVESHSDNTNETTIIKNELSGTDNLVNGISQNDDNKNIDDLIDEIEVIQSSSGSDSEIEEVLPSQAINLENIEDTQAANTLMNKYDLEIEHLETTPTTSSSLKLLSDATLKNISESTSRDHKPATLDRNSVLATPYLDTQGVTDLYRNIGTSENKKENHSHNLSMESHLFVPDDATTNDEYSISMRIEDDEKTTHASTDKLFVSDEEEDGDLLKMSLNGSHSTCRDDKEYVTEGELGNVPVLGTKEPTYGSIPTGATTNDDPRKSRIEQRMRKREKEKKLKKDEYTPYSDSESSSDSVDSESDSNSLSGEAGIEGFVVDDEKVIYDTDTDSGDELVEIESKIEKRNAKKMKRRRRSARKRIIESDSSGSDVDSVTKGRNPKRRTASSTKNILKQLEFHNPGRLMQEKISSRTRPTRKSIPVVISLDSDDEEIVDEDLNESKTVEMPNESCNIESALLATNETQEGGRETLDGLDTVSQIHNQGTKPEHPHSDKNMDTSIDFEEQVELKQQKETEERERKRKRERKQVQEIELIGSDSDGDNVLDTEPSRPDNECLSCLREMARIGVIVDCDRKYPCGTCVKGNHVCGYTPAQYNTNLEKAMLSKKKQSKRKKRKDQVHVLNENQLAKLNDLLGGGKPIRRRKRK</sequence>
<evidence type="ECO:0000256" key="1">
    <source>
        <dbReference type="SAM" id="MobiDB-lite"/>
    </source>
</evidence>
<feature type="compositionally biased region" description="Basic and acidic residues" evidence="1">
    <location>
        <begin position="131"/>
        <end position="151"/>
    </location>
</feature>
<feature type="compositionally biased region" description="Low complexity" evidence="1">
    <location>
        <begin position="980"/>
        <end position="990"/>
    </location>
</feature>
<feature type="compositionally biased region" description="Basic residues" evidence="1">
    <location>
        <begin position="962"/>
        <end position="975"/>
    </location>
</feature>
<reference evidence="2 3" key="1">
    <citation type="submission" date="2018-06" db="EMBL/GenBank/DDBJ databases">
        <title>Population genomics shows no distinction between pathogenic Candida krusei and environmental Pichia kudriavzevii: One species, four names.</title>
        <authorList>
            <person name="Douglass A.P."/>
            <person name="Offei B."/>
            <person name="Braun-Galleani S."/>
            <person name="Coughlan A.Y."/>
            <person name="Martos A."/>
            <person name="Ortiz-Merino R.A."/>
            <person name="Byrne K.P."/>
            <person name="Wolfe K.H."/>
        </authorList>
    </citation>
    <scope>NUCLEOTIDE SEQUENCE [LARGE SCALE GENOMIC DNA]</scope>
    <source>
        <strain evidence="2 3">CBS573</strain>
    </source>
</reference>
<name>A0A2U9R381_PICKU</name>
<evidence type="ECO:0000313" key="3">
    <source>
        <dbReference type="Proteomes" id="UP000249293"/>
    </source>
</evidence>
<dbReference type="VEuPathDB" id="FungiDB:C5L36_0B09740"/>